<dbReference type="InterPro" id="IPR001969">
    <property type="entry name" value="Aspartic_peptidase_AS"/>
</dbReference>
<dbReference type="GO" id="GO:0019899">
    <property type="term" value="F:enzyme binding"/>
    <property type="evidence" value="ECO:0007669"/>
    <property type="project" value="UniProtKB-ARBA"/>
</dbReference>
<dbReference type="EMBL" id="KN767370">
    <property type="protein sequence ID" value="KIH47665.1"/>
    <property type="molecule type" value="Genomic_DNA"/>
</dbReference>
<feature type="region of interest" description="Disordered" evidence="2">
    <location>
        <begin position="99"/>
        <end position="118"/>
    </location>
</feature>
<dbReference type="GO" id="GO:0005737">
    <property type="term" value="C:cytoplasm"/>
    <property type="evidence" value="ECO:0007669"/>
    <property type="project" value="UniProtKB-ARBA"/>
</dbReference>
<evidence type="ECO:0000313" key="5">
    <source>
        <dbReference type="Proteomes" id="UP000054047"/>
    </source>
</evidence>
<sequence length="250" mass="28114">MAQRVERSCQVALSLKQGYEDNSKWSSSQWKGPTSTMRALLQSSGDHDRLQYDQEQEDHAQSGLAKAQKKYEPICHNCKKSGHLKRDCKELVEGSSPFKQAEVHRDHDDNKRNPQENRARTFTTTLRQWSCSATHAKGDANELLSVQMLATVELLGLKRRALLDSGSQVSILPLELLLTAQSSGFDLDADVEEIPQLEHPPIYDASGNRMNFKGAVRLSMRLKNGPRKRVAFLVIKGSEERLVLGTNILF</sequence>
<protein>
    <submittedName>
        <fullName evidence="4">Zinc knuckle</fullName>
    </submittedName>
</protein>
<accession>A0A0C2FGD2</accession>
<dbReference type="InterPro" id="IPR001878">
    <property type="entry name" value="Znf_CCHC"/>
</dbReference>
<proteinExistence type="predicted"/>
<dbReference type="SUPFAM" id="SSF57756">
    <property type="entry name" value="Retrovirus zinc finger-like domains"/>
    <property type="match status" value="1"/>
</dbReference>
<keyword evidence="5" id="KW-1185">Reference proteome</keyword>
<keyword evidence="1" id="KW-0862">Zinc</keyword>
<dbReference type="OrthoDB" id="5871389at2759"/>
<evidence type="ECO:0000259" key="3">
    <source>
        <dbReference type="PROSITE" id="PS50158"/>
    </source>
</evidence>
<dbReference type="PROSITE" id="PS50158">
    <property type="entry name" value="ZF_CCHC"/>
    <property type="match status" value="1"/>
</dbReference>
<reference evidence="4 5" key="1">
    <citation type="submission" date="2013-12" db="EMBL/GenBank/DDBJ databases">
        <title>Draft genome of the parsitic nematode Ancylostoma duodenale.</title>
        <authorList>
            <person name="Mitreva M."/>
        </authorList>
    </citation>
    <scope>NUCLEOTIDE SEQUENCE [LARGE SCALE GENOMIC DNA]</scope>
    <source>
        <strain evidence="4 5">Zhejiang</strain>
    </source>
</reference>
<dbReference type="Pfam" id="PF00098">
    <property type="entry name" value="zf-CCHC"/>
    <property type="match status" value="1"/>
</dbReference>
<gene>
    <name evidence="4" type="ORF">ANCDUO_22268</name>
</gene>
<evidence type="ECO:0000313" key="4">
    <source>
        <dbReference type="EMBL" id="KIH47665.1"/>
    </source>
</evidence>
<evidence type="ECO:0000256" key="2">
    <source>
        <dbReference type="SAM" id="MobiDB-lite"/>
    </source>
</evidence>
<feature type="domain" description="CCHC-type" evidence="3">
    <location>
        <begin position="75"/>
        <end position="90"/>
    </location>
</feature>
<dbReference type="AlphaFoldDB" id="A0A0C2FGD2"/>
<keyword evidence="1" id="KW-0479">Metal-binding</keyword>
<dbReference type="Proteomes" id="UP000054047">
    <property type="component" value="Unassembled WGS sequence"/>
</dbReference>
<evidence type="ECO:0000256" key="1">
    <source>
        <dbReference type="PROSITE-ProRule" id="PRU00047"/>
    </source>
</evidence>
<feature type="compositionally biased region" description="Basic and acidic residues" evidence="2">
    <location>
        <begin position="101"/>
        <end position="118"/>
    </location>
</feature>
<name>A0A0C2FGD2_9BILA</name>
<dbReference type="InterPro" id="IPR036875">
    <property type="entry name" value="Znf_CCHC_sf"/>
</dbReference>
<dbReference type="GO" id="GO:0003676">
    <property type="term" value="F:nucleic acid binding"/>
    <property type="evidence" value="ECO:0007669"/>
    <property type="project" value="InterPro"/>
</dbReference>
<dbReference type="GO" id="GO:0006508">
    <property type="term" value="P:proteolysis"/>
    <property type="evidence" value="ECO:0007669"/>
    <property type="project" value="InterPro"/>
</dbReference>
<dbReference type="GO" id="GO:0004190">
    <property type="term" value="F:aspartic-type endopeptidase activity"/>
    <property type="evidence" value="ECO:0007669"/>
    <property type="project" value="InterPro"/>
</dbReference>
<dbReference type="SMART" id="SM00343">
    <property type="entry name" value="ZnF_C2HC"/>
    <property type="match status" value="1"/>
</dbReference>
<dbReference type="GO" id="GO:0008270">
    <property type="term" value="F:zinc ion binding"/>
    <property type="evidence" value="ECO:0007669"/>
    <property type="project" value="UniProtKB-KW"/>
</dbReference>
<dbReference type="PROSITE" id="PS00141">
    <property type="entry name" value="ASP_PROTEASE"/>
    <property type="match status" value="1"/>
</dbReference>
<dbReference type="Gene3D" id="4.10.60.10">
    <property type="entry name" value="Zinc finger, CCHC-type"/>
    <property type="match status" value="1"/>
</dbReference>
<keyword evidence="1" id="KW-0863">Zinc-finger</keyword>
<organism evidence="4 5">
    <name type="scientific">Ancylostoma duodenale</name>
    <dbReference type="NCBI Taxonomy" id="51022"/>
    <lineage>
        <taxon>Eukaryota</taxon>
        <taxon>Metazoa</taxon>
        <taxon>Ecdysozoa</taxon>
        <taxon>Nematoda</taxon>
        <taxon>Chromadorea</taxon>
        <taxon>Rhabditida</taxon>
        <taxon>Rhabditina</taxon>
        <taxon>Rhabditomorpha</taxon>
        <taxon>Strongyloidea</taxon>
        <taxon>Ancylostomatidae</taxon>
        <taxon>Ancylostomatinae</taxon>
        <taxon>Ancylostoma</taxon>
    </lineage>
</organism>